<evidence type="ECO:0000313" key="1">
    <source>
        <dbReference type="RefSeq" id="XP_042625623.1"/>
    </source>
</evidence>
<gene>
    <name evidence="1" type="primary">LOC109081382</name>
</gene>
<protein>
    <submittedName>
        <fullName evidence="1">Uncharacterized protein LOC109081382 isoform X4</fullName>
    </submittedName>
</protein>
<dbReference type="Proteomes" id="UP001155660">
    <property type="component" value="Chromosome A14"/>
</dbReference>
<proteinExistence type="predicted"/>
<reference evidence="1" key="1">
    <citation type="submission" date="2025-08" db="UniProtKB">
        <authorList>
            <consortium name="RefSeq"/>
        </authorList>
    </citation>
    <scope>IDENTIFICATION</scope>
    <source>
        <tissue evidence="1">Muscle</tissue>
    </source>
</reference>
<dbReference type="GeneID" id="109081382"/>
<dbReference type="RefSeq" id="XP_042625623.1">
    <property type="nucleotide sequence ID" value="XM_042769689.1"/>
</dbReference>
<accession>A0A9Q9YSK6</accession>
<organism evidence="1">
    <name type="scientific">Cyprinus carpio</name>
    <name type="common">Common carp</name>
    <dbReference type="NCBI Taxonomy" id="7962"/>
    <lineage>
        <taxon>Eukaryota</taxon>
        <taxon>Metazoa</taxon>
        <taxon>Chordata</taxon>
        <taxon>Craniata</taxon>
        <taxon>Vertebrata</taxon>
        <taxon>Euteleostomi</taxon>
        <taxon>Actinopterygii</taxon>
        <taxon>Neopterygii</taxon>
        <taxon>Teleostei</taxon>
        <taxon>Ostariophysi</taxon>
        <taxon>Cypriniformes</taxon>
        <taxon>Cyprinidae</taxon>
        <taxon>Cyprininae</taxon>
        <taxon>Cyprinus</taxon>
    </lineage>
</organism>
<name>A0A9Q9YSK6_CYPCA</name>
<dbReference type="AlphaFoldDB" id="A0A9Q9YSK6"/>
<sequence>MKGACVLHYRYYKCRSCCSLQEWTVIVAVSDSWTLIKRMISRVGKTCKHWLIKIAYFSLKVIYARRKHSVSPPATTGPPEFERIFRAQLGLICHILALPEQTVLNISQYSSSRFGWLEFSSVKHWQCSSG</sequence>